<dbReference type="AlphaFoldDB" id="A0A319CSQ4"/>
<protein>
    <recommendedName>
        <fullName evidence="3">FAD linked oxidase N-terminal domain-containing protein</fullName>
    </recommendedName>
</protein>
<organism evidence="1 2">
    <name type="scientific">Aspergillus uvarum CBS 121591</name>
    <dbReference type="NCBI Taxonomy" id="1448315"/>
    <lineage>
        <taxon>Eukaryota</taxon>
        <taxon>Fungi</taxon>
        <taxon>Dikarya</taxon>
        <taxon>Ascomycota</taxon>
        <taxon>Pezizomycotina</taxon>
        <taxon>Eurotiomycetes</taxon>
        <taxon>Eurotiomycetidae</taxon>
        <taxon>Eurotiales</taxon>
        <taxon>Aspergillaceae</taxon>
        <taxon>Aspergillus</taxon>
        <taxon>Aspergillus subgen. Circumdati</taxon>
    </lineage>
</organism>
<sequence length="255" mass="27256">MTDDLARQRLQKLAGFFANNPSIQYVTPSSPKYAELCAAYVSLPDLNPLAIARPSTVEAAVSVVSFVVANDIPFTEFSTARIGEGILGGDMIRALQKHGLTAAVGTISSVGYAGWAMCGGYGPGSWWTPMRSYLGPSVARGEHSGLSSSSSQFRHRLDQTLDGAIAFQSDNLPAVIRQYNSGYQALSAEGIPAELTLQQSILNLPHGKTLVVLFVWASSDIETGQSWAEKICALAPVTHYAVQPTTPLTYLTDTD</sequence>
<dbReference type="EMBL" id="KZ821727">
    <property type="protein sequence ID" value="PYH78598.1"/>
    <property type="molecule type" value="Genomic_DNA"/>
</dbReference>
<dbReference type="RefSeq" id="XP_025488798.1">
    <property type="nucleotide sequence ID" value="XM_025639464.1"/>
</dbReference>
<dbReference type="GeneID" id="37142206"/>
<evidence type="ECO:0008006" key="3">
    <source>
        <dbReference type="Google" id="ProtNLM"/>
    </source>
</evidence>
<name>A0A319CSQ4_9EURO</name>
<gene>
    <name evidence="1" type="ORF">BO82DRAFT_405041</name>
</gene>
<evidence type="ECO:0000313" key="1">
    <source>
        <dbReference type="EMBL" id="PYH78598.1"/>
    </source>
</evidence>
<reference evidence="1 2" key="1">
    <citation type="submission" date="2016-12" db="EMBL/GenBank/DDBJ databases">
        <title>The genomes of Aspergillus section Nigri reveals drivers in fungal speciation.</title>
        <authorList>
            <consortium name="DOE Joint Genome Institute"/>
            <person name="Vesth T.C."/>
            <person name="Nybo J."/>
            <person name="Theobald S."/>
            <person name="Brandl J."/>
            <person name="Frisvad J.C."/>
            <person name="Nielsen K.F."/>
            <person name="Lyhne E.K."/>
            <person name="Kogle M.E."/>
            <person name="Kuo A."/>
            <person name="Riley R."/>
            <person name="Clum A."/>
            <person name="Nolan M."/>
            <person name="Lipzen A."/>
            <person name="Salamov A."/>
            <person name="Henrissat B."/>
            <person name="Wiebenga A."/>
            <person name="De Vries R.P."/>
            <person name="Grigoriev I.V."/>
            <person name="Mortensen U.H."/>
            <person name="Andersen M.R."/>
            <person name="Baker S.E."/>
        </authorList>
    </citation>
    <scope>NUCLEOTIDE SEQUENCE [LARGE SCALE GENOMIC DNA]</scope>
    <source>
        <strain evidence="1 2">CBS 121591</strain>
    </source>
</reference>
<keyword evidence="2" id="KW-1185">Reference proteome</keyword>
<dbReference type="InterPro" id="IPR016169">
    <property type="entry name" value="FAD-bd_PCMH_sub2"/>
</dbReference>
<dbReference type="SUPFAM" id="SSF56176">
    <property type="entry name" value="FAD-binding/transporter-associated domain-like"/>
    <property type="match status" value="1"/>
</dbReference>
<dbReference type="OrthoDB" id="363185at2759"/>
<dbReference type="VEuPathDB" id="FungiDB:BO82DRAFT_405041"/>
<dbReference type="InterPro" id="IPR036318">
    <property type="entry name" value="FAD-bd_PCMH-like_sf"/>
</dbReference>
<proteinExistence type="predicted"/>
<dbReference type="GO" id="GO:0050660">
    <property type="term" value="F:flavin adenine dinucleotide binding"/>
    <property type="evidence" value="ECO:0007669"/>
    <property type="project" value="InterPro"/>
</dbReference>
<accession>A0A319CSQ4</accession>
<evidence type="ECO:0000313" key="2">
    <source>
        <dbReference type="Proteomes" id="UP000248340"/>
    </source>
</evidence>
<dbReference type="Gene3D" id="3.30.465.10">
    <property type="match status" value="1"/>
</dbReference>
<dbReference type="Proteomes" id="UP000248340">
    <property type="component" value="Unassembled WGS sequence"/>
</dbReference>